<dbReference type="EMBL" id="JBHMBC010000025">
    <property type="protein sequence ID" value="MFB9820993.1"/>
    <property type="molecule type" value="Genomic_DNA"/>
</dbReference>
<evidence type="ECO:0000256" key="1">
    <source>
        <dbReference type="SAM" id="SignalP"/>
    </source>
</evidence>
<evidence type="ECO:0000313" key="3">
    <source>
        <dbReference type="Proteomes" id="UP001589702"/>
    </source>
</evidence>
<dbReference type="Proteomes" id="UP001589702">
    <property type="component" value="Unassembled WGS sequence"/>
</dbReference>
<feature type="signal peptide" evidence="1">
    <location>
        <begin position="1"/>
        <end position="38"/>
    </location>
</feature>
<dbReference type="RefSeq" id="WP_234751684.1">
    <property type="nucleotide sequence ID" value="NZ_BAAAWN010000001.1"/>
</dbReference>
<evidence type="ECO:0000313" key="2">
    <source>
        <dbReference type="EMBL" id="MFB9820993.1"/>
    </source>
</evidence>
<gene>
    <name evidence="2" type="ORF">ACFFP1_15965</name>
</gene>
<reference evidence="2 3" key="1">
    <citation type="submission" date="2024-09" db="EMBL/GenBank/DDBJ databases">
        <authorList>
            <person name="Sun Q."/>
            <person name="Mori K."/>
        </authorList>
    </citation>
    <scope>NUCLEOTIDE SEQUENCE [LARGE SCALE GENOMIC DNA]</scope>
    <source>
        <strain evidence="2 3">JCM 1334</strain>
    </source>
</reference>
<proteinExistence type="predicted"/>
<name>A0ABV5Y1W7_ARTRM</name>
<feature type="chain" id="PRO_5046594338" evidence="1">
    <location>
        <begin position="39"/>
        <end position="144"/>
    </location>
</feature>
<keyword evidence="3" id="KW-1185">Reference proteome</keyword>
<accession>A0ABV5Y1W7</accession>
<comment type="caution">
    <text evidence="2">The sequence shown here is derived from an EMBL/GenBank/DDBJ whole genome shotgun (WGS) entry which is preliminary data.</text>
</comment>
<keyword evidence="1" id="KW-0732">Signal</keyword>
<sequence length="144" mass="14697">MRRSRSTADVAKTPALGRVAAVLAAAAILVFAPGIAQAAFTGMDSDSTSVGTMSLPAPTGASVMATCVARSLSIVVVSYGTVPRATSYDFTVANPCGGNTKTTAGTFTKPNATQGTWTYQIHGLYQVSTGNVWIGQPFTGTVVC</sequence>
<organism evidence="2 3">
    <name type="scientific">Arthrobacter ramosus</name>
    <dbReference type="NCBI Taxonomy" id="1672"/>
    <lineage>
        <taxon>Bacteria</taxon>
        <taxon>Bacillati</taxon>
        <taxon>Actinomycetota</taxon>
        <taxon>Actinomycetes</taxon>
        <taxon>Micrococcales</taxon>
        <taxon>Micrococcaceae</taxon>
        <taxon>Arthrobacter</taxon>
    </lineage>
</organism>
<protein>
    <submittedName>
        <fullName evidence="2">Uncharacterized protein</fullName>
    </submittedName>
</protein>